<dbReference type="EMBL" id="GL440647">
    <property type="protein sequence ID" value="EFN65591.1"/>
    <property type="molecule type" value="Genomic_DNA"/>
</dbReference>
<feature type="non-terminal residue" evidence="1">
    <location>
        <position position="91"/>
    </location>
</feature>
<gene>
    <name evidence="1" type="ORF">EAG_00127</name>
</gene>
<protein>
    <submittedName>
        <fullName evidence="1">Uncharacterized protein</fullName>
    </submittedName>
</protein>
<dbReference type="AlphaFoldDB" id="E2ALU8"/>
<evidence type="ECO:0000313" key="1">
    <source>
        <dbReference type="EMBL" id="EFN65591.1"/>
    </source>
</evidence>
<feature type="non-terminal residue" evidence="1">
    <location>
        <position position="1"/>
    </location>
</feature>
<organism evidence="2">
    <name type="scientific">Camponotus floridanus</name>
    <name type="common">Florida carpenter ant</name>
    <dbReference type="NCBI Taxonomy" id="104421"/>
    <lineage>
        <taxon>Eukaryota</taxon>
        <taxon>Metazoa</taxon>
        <taxon>Ecdysozoa</taxon>
        <taxon>Arthropoda</taxon>
        <taxon>Hexapoda</taxon>
        <taxon>Insecta</taxon>
        <taxon>Pterygota</taxon>
        <taxon>Neoptera</taxon>
        <taxon>Endopterygota</taxon>
        <taxon>Hymenoptera</taxon>
        <taxon>Apocrita</taxon>
        <taxon>Aculeata</taxon>
        <taxon>Formicoidea</taxon>
        <taxon>Formicidae</taxon>
        <taxon>Formicinae</taxon>
        <taxon>Camponotus</taxon>
    </lineage>
</organism>
<reference evidence="1 2" key="1">
    <citation type="journal article" date="2010" name="Science">
        <title>Genomic comparison of the ants Camponotus floridanus and Harpegnathos saltator.</title>
        <authorList>
            <person name="Bonasio R."/>
            <person name="Zhang G."/>
            <person name="Ye C."/>
            <person name="Mutti N.S."/>
            <person name="Fang X."/>
            <person name="Qin N."/>
            <person name="Donahue G."/>
            <person name="Yang P."/>
            <person name="Li Q."/>
            <person name="Li C."/>
            <person name="Zhang P."/>
            <person name="Huang Z."/>
            <person name="Berger S.L."/>
            <person name="Reinberg D."/>
            <person name="Wang J."/>
            <person name="Liebig J."/>
        </authorList>
    </citation>
    <scope>NUCLEOTIDE SEQUENCE [LARGE SCALE GENOMIC DNA]</scope>
    <source>
        <strain evidence="2">C129</strain>
    </source>
</reference>
<sequence length="91" mass="11051">DLIFSWIKRYRLIYKQNKFTSLPKKKLLLERQITIILKYFLPHVSYSDIDNWLDNIVKKILSLLKDKYSTHAILSISSEKFTFWRNNNIDD</sequence>
<dbReference type="InParanoid" id="E2ALU8"/>
<accession>E2ALU8</accession>
<evidence type="ECO:0000313" key="2">
    <source>
        <dbReference type="Proteomes" id="UP000000311"/>
    </source>
</evidence>
<proteinExistence type="predicted"/>
<name>E2ALU8_CAMFO</name>
<dbReference type="OrthoDB" id="28868at2759"/>
<dbReference type="Proteomes" id="UP000000311">
    <property type="component" value="Unassembled WGS sequence"/>
</dbReference>
<keyword evidence="2" id="KW-1185">Reference proteome</keyword>